<keyword evidence="9" id="KW-0150">Chloroplast</keyword>
<keyword evidence="9" id="KW-0934">Plastid</keyword>
<comment type="similarity">
    <text evidence="8">Belongs to the PsbM family.</text>
</comment>
<evidence type="ECO:0000313" key="11">
    <source>
        <dbReference type="EMBL" id="AYS76032.1"/>
    </source>
</evidence>
<dbReference type="EMBL" id="KP742350">
    <property type="protein sequence ID" value="AKA55289.1"/>
    <property type="molecule type" value="Genomic_DNA"/>
</dbReference>
<reference evidence="9" key="2">
    <citation type="submission" date="2015-02" db="EMBL/GenBank/DDBJ databases">
        <title>Complete Chloroplast Genome Sequences from Abies koreana.</title>
        <authorList>
            <person name="Yi D.-K."/>
            <person name="Yang J.C."/>
            <person name="So S.K."/>
            <person name="Joo M.J."/>
            <person name="Kim D.-K."/>
            <person name="Chang H.S."/>
            <person name="Lee Y.-M."/>
            <person name="Choi K."/>
        </authorList>
    </citation>
    <scope>NUCLEOTIDE SEQUENCE</scope>
</reference>
<geneLocation type="plastid" evidence="9"/>
<evidence type="ECO:0000256" key="4">
    <source>
        <dbReference type="ARBA" id="ARBA00022692"/>
    </source>
</evidence>
<evidence type="ECO:0000256" key="2">
    <source>
        <dbReference type="ARBA" id="ARBA00022469"/>
    </source>
</evidence>
<keyword evidence="6 8" id="KW-0472">Membrane</keyword>
<evidence type="ECO:0000256" key="1">
    <source>
        <dbReference type="ARBA" id="ARBA00004167"/>
    </source>
</evidence>
<evidence type="ECO:0000256" key="5">
    <source>
        <dbReference type="ARBA" id="ARBA00022989"/>
    </source>
</evidence>
<dbReference type="Pfam" id="PF05151">
    <property type="entry name" value="PsbM"/>
    <property type="match status" value="1"/>
</dbReference>
<dbReference type="GeneID" id="24120973"/>
<dbReference type="NCBIfam" id="TIGR03038">
    <property type="entry name" value="PS_II_psbM"/>
    <property type="match status" value="1"/>
</dbReference>
<dbReference type="InterPro" id="IPR037269">
    <property type="entry name" value="PSII_PsbM_sf"/>
</dbReference>
<dbReference type="SUPFAM" id="SSF161033">
    <property type="entry name" value="Photosystem II reaction center protein M, PsbM"/>
    <property type="match status" value="1"/>
</dbReference>
<keyword evidence="4 8" id="KW-0812">Transmembrane</keyword>
<reference evidence="11" key="3">
    <citation type="submission" date="2018-01" db="EMBL/GenBank/DDBJ databases">
        <title>New Infrageneric Classification of Abies in Light of Molecular Phylogeny and High Diversity in Western North America.</title>
        <authorList>
            <person name="Xiang Q.-P."/>
        </authorList>
    </citation>
    <scope>NUCLEOTIDE SEQUENCE</scope>
</reference>
<dbReference type="InterPro" id="IPR007826">
    <property type="entry name" value="PSII_PsbM"/>
</dbReference>
<keyword evidence="8" id="KW-0793">Thylakoid</keyword>
<protein>
    <recommendedName>
        <fullName evidence="8">Photosystem II reaction center protein M</fullName>
        <shortName evidence="8">PSII-M</shortName>
    </recommendedName>
</protein>
<dbReference type="GO" id="GO:0042651">
    <property type="term" value="C:thylakoid membrane"/>
    <property type="evidence" value="ECO:0007669"/>
    <property type="project" value="UniProtKB-UniRule"/>
</dbReference>
<dbReference type="EMBL" id="KP751905">
    <property type="protein sequence ID" value="AKJ25224.1"/>
    <property type="molecule type" value="Genomic_DNA"/>
</dbReference>
<proteinExistence type="inferred from homology"/>
<name>A0A0E3JGE1_ABIKO</name>
<evidence type="ECO:0000256" key="6">
    <source>
        <dbReference type="ARBA" id="ARBA00023136"/>
    </source>
</evidence>
<reference evidence="10" key="1">
    <citation type="submission" date="2015-02" db="EMBL/GenBank/DDBJ databases">
        <title>A Complete Plastid Genome and the Genetic Variations in Abies koreana.</title>
        <authorList>
            <person name="Jung J."/>
            <person name="Lee B."/>
            <person name="Park Y.W."/>
            <person name="Kwon Y.H."/>
            <person name="Kim S."/>
        </authorList>
    </citation>
    <scope>NUCLEOTIDE SEQUENCE</scope>
</reference>
<gene>
    <name evidence="8 9" type="primary">psbM</name>
    <name evidence="9" type="ORF">AKKNA01_0045</name>
</gene>
<dbReference type="PANTHER" id="PTHR35774">
    <property type="entry name" value="PHOTOSYSTEM II REACTION CENTER PROTEIN M"/>
    <property type="match status" value="1"/>
</dbReference>
<keyword evidence="2 8" id="KW-0674">Reaction center</keyword>
<dbReference type="RefSeq" id="YP_009132470.1">
    <property type="nucleotide sequence ID" value="NC_026892.1"/>
</dbReference>
<evidence type="ECO:0000256" key="3">
    <source>
        <dbReference type="ARBA" id="ARBA00022531"/>
    </source>
</evidence>
<organism evidence="9">
    <name type="scientific">Abies koreana</name>
    <name type="common">Korean fir</name>
    <dbReference type="NCBI Taxonomy" id="97170"/>
    <lineage>
        <taxon>Eukaryota</taxon>
        <taxon>Viridiplantae</taxon>
        <taxon>Streptophyta</taxon>
        <taxon>Embryophyta</taxon>
        <taxon>Tracheophyta</taxon>
        <taxon>Spermatophyta</taxon>
        <taxon>Pinopsida</taxon>
        <taxon>Pinidae</taxon>
        <taxon>Conifers I</taxon>
        <taxon>Pinales</taxon>
        <taxon>Pinaceae</taxon>
        <taxon>Abies</taxon>
    </lineage>
</organism>
<dbReference type="GO" id="GO:0009523">
    <property type="term" value="C:photosystem II"/>
    <property type="evidence" value="ECO:0007669"/>
    <property type="project" value="UniProtKB-KW"/>
</dbReference>
<evidence type="ECO:0000256" key="7">
    <source>
        <dbReference type="ARBA" id="ARBA00023276"/>
    </source>
</evidence>
<dbReference type="HAMAP" id="MF_00438">
    <property type="entry name" value="PSII_PsbM"/>
    <property type="match status" value="1"/>
</dbReference>
<comment type="function">
    <text evidence="8">One of the components of the core complex of photosystem II (PSII). PSII is a light-driven water:plastoquinone oxidoreductase that uses light energy to abstract electrons from H(2)O, generating O(2) and a proton gradient subsequently used for ATP formation. It consists of a core antenna complex that captures photons, and an electron transfer chain that converts photonic excitation into a charge separation. This subunit is found at the monomer-monomer interface.</text>
</comment>
<evidence type="ECO:0000313" key="10">
    <source>
        <dbReference type="EMBL" id="AKJ25224.1"/>
    </source>
</evidence>
<dbReference type="GO" id="GO:0019684">
    <property type="term" value="P:photosynthesis, light reaction"/>
    <property type="evidence" value="ECO:0007669"/>
    <property type="project" value="InterPro"/>
</dbReference>
<keyword evidence="3 8" id="KW-0602">Photosynthesis</keyword>
<evidence type="ECO:0000256" key="8">
    <source>
        <dbReference type="HAMAP-Rule" id="MF_00438"/>
    </source>
</evidence>
<dbReference type="EMBL" id="MG762933">
    <property type="protein sequence ID" value="AYS76032.1"/>
    <property type="molecule type" value="Genomic_DNA"/>
</dbReference>
<dbReference type="PANTHER" id="PTHR35774:SF1">
    <property type="entry name" value="PHOTOSYSTEM II REACTION CENTER PROTEIN M"/>
    <property type="match status" value="1"/>
</dbReference>
<dbReference type="AlphaFoldDB" id="A0A0E3JGE1"/>
<comment type="subunit">
    <text evidence="8">PSII is composed of 1 copy each of membrane proteins PsbA, PsbB, PsbC, PsbD, PsbE, PsbF, PsbH, PsbI, PsbJ, PsbK, PsbL, PsbM, PsbT, PsbX, PsbY, PsbZ, Psb30/Ycf12, at least 3 peripheral proteins of the oxygen-evolving complex and a large number of cofactors. It forms dimeric complexes.</text>
</comment>
<keyword evidence="5 8" id="KW-1133">Transmembrane helix</keyword>
<feature type="transmembrane region" description="Helical" evidence="8">
    <location>
        <begin position="6"/>
        <end position="27"/>
    </location>
</feature>
<comment type="subcellular location">
    <subcellularLocation>
        <location evidence="8">Cellular thylakoid membrane</location>
        <topology evidence="8">Single-pass membrane protein</topology>
    </subcellularLocation>
    <subcellularLocation>
        <location evidence="1">Membrane</location>
        <topology evidence="1">Single-pass membrane protein</topology>
    </subcellularLocation>
</comment>
<keyword evidence="7 8" id="KW-0604">Photosystem II</keyword>
<sequence length="40" mass="4262">MEVNNQAFLAVALFISIPTAFLLILYVKTVSGSSVSSESN</sequence>
<evidence type="ECO:0000313" key="9">
    <source>
        <dbReference type="EMBL" id="AKA55289.1"/>
    </source>
</evidence>
<dbReference type="GO" id="GO:0005737">
    <property type="term" value="C:cytoplasm"/>
    <property type="evidence" value="ECO:0007669"/>
    <property type="project" value="UniProtKB-ARBA"/>
</dbReference>
<accession>A0A0E3JGE1</accession>